<feature type="domain" description="Histidine kinase/HSP90-like ATPase" evidence="1">
    <location>
        <begin position="19"/>
        <end position="90"/>
    </location>
</feature>
<dbReference type="OrthoDB" id="3435913at2"/>
<dbReference type="InterPro" id="IPR003594">
    <property type="entry name" value="HATPase_dom"/>
</dbReference>
<accession>A0A543NEL4</accession>
<keyword evidence="2" id="KW-0418">Kinase</keyword>
<sequence>MSLLSIQREWKRSFSGVATEVRSARTWMLTHTRLIDIGSGLAERAAFLLSELASNAIVHTVSGREGGMFQVTLRIESTIIRAEVTDQGNSHSFPV</sequence>
<proteinExistence type="predicted"/>
<reference evidence="2 3" key="1">
    <citation type="submission" date="2019-06" db="EMBL/GenBank/DDBJ databases">
        <title>Sequencing the genomes of 1000 actinobacteria strains.</title>
        <authorList>
            <person name="Klenk H.-P."/>
        </authorList>
    </citation>
    <scope>NUCLEOTIDE SEQUENCE [LARGE SCALE GENOMIC DNA]</scope>
    <source>
        <strain evidence="2 3">DSM 45015</strain>
    </source>
</reference>
<comment type="caution">
    <text evidence="2">The sequence shown here is derived from an EMBL/GenBank/DDBJ whole genome shotgun (WGS) entry which is preliminary data.</text>
</comment>
<dbReference type="RefSeq" id="WP_141921547.1">
    <property type="nucleotide sequence ID" value="NZ_VFQC01000001.1"/>
</dbReference>
<keyword evidence="2" id="KW-0808">Transferase</keyword>
<keyword evidence="3" id="KW-1185">Reference proteome</keyword>
<dbReference type="CDD" id="cd16936">
    <property type="entry name" value="HATPase_RsbW-like"/>
    <property type="match status" value="1"/>
</dbReference>
<dbReference type="Proteomes" id="UP000317422">
    <property type="component" value="Unassembled WGS sequence"/>
</dbReference>
<name>A0A543NEL4_9ACTN</name>
<dbReference type="Pfam" id="PF13581">
    <property type="entry name" value="HATPase_c_2"/>
    <property type="match status" value="1"/>
</dbReference>
<dbReference type="SUPFAM" id="SSF55874">
    <property type="entry name" value="ATPase domain of HSP90 chaperone/DNA topoisomerase II/histidine kinase"/>
    <property type="match status" value="1"/>
</dbReference>
<dbReference type="Gene3D" id="3.30.565.10">
    <property type="entry name" value="Histidine kinase-like ATPase, C-terminal domain"/>
    <property type="match status" value="1"/>
</dbReference>
<dbReference type="InterPro" id="IPR036890">
    <property type="entry name" value="HATPase_C_sf"/>
</dbReference>
<dbReference type="AlphaFoldDB" id="A0A543NEL4"/>
<dbReference type="EMBL" id="VFQC01000001">
    <property type="protein sequence ID" value="TQN30272.1"/>
    <property type="molecule type" value="Genomic_DNA"/>
</dbReference>
<evidence type="ECO:0000259" key="1">
    <source>
        <dbReference type="Pfam" id="PF13581"/>
    </source>
</evidence>
<evidence type="ECO:0000313" key="2">
    <source>
        <dbReference type="EMBL" id="TQN30272.1"/>
    </source>
</evidence>
<dbReference type="GO" id="GO:0016301">
    <property type="term" value="F:kinase activity"/>
    <property type="evidence" value="ECO:0007669"/>
    <property type="project" value="UniProtKB-KW"/>
</dbReference>
<evidence type="ECO:0000313" key="3">
    <source>
        <dbReference type="Proteomes" id="UP000317422"/>
    </source>
</evidence>
<protein>
    <submittedName>
        <fullName evidence="2">Histidine kinase-like protein</fullName>
    </submittedName>
</protein>
<organism evidence="2 3">
    <name type="scientific">Haloactinospora alba</name>
    <dbReference type="NCBI Taxonomy" id="405555"/>
    <lineage>
        <taxon>Bacteria</taxon>
        <taxon>Bacillati</taxon>
        <taxon>Actinomycetota</taxon>
        <taxon>Actinomycetes</taxon>
        <taxon>Streptosporangiales</taxon>
        <taxon>Nocardiopsidaceae</taxon>
        <taxon>Haloactinospora</taxon>
    </lineage>
</organism>
<gene>
    <name evidence="2" type="ORF">FHX37_0139</name>
</gene>